<comment type="caution">
    <text evidence="2">The sequence shown here is derived from an EMBL/GenBank/DDBJ whole genome shotgun (WGS) entry which is preliminary data.</text>
</comment>
<protein>
    <recommendedName>
        <fullName evidence="1">Extradiol ring-cleavage dioxygenase class III enzyme subunit B domain-containing protein</fullName>
    </recommendedName>
</protein>
<proteinExistence type="predicted"/>
<dbReference type="SUPFAM" id="SSF53213">
    <property type="entry name" value="LigB-like"/>
    <property type="match status" value="1"/>
</dbReference>
<reference evidence="2 3" key="1">
    <citation type="submission" date="2015-10" db="EMBL/GenBank/DDBJ databases">
        <title>Metagenome-Assembled Genomes uncover a global brackish microbiome.</title>
        <authorList>
            <person name="Hugerth L.W."/>
            <person name="Larsson J."/>
            <person name="Alneberg J."/>
            <person name="Lindh M.V."/>
            <person name="Legrand C."/>
            <person name="Pinhassi J."/>
            <person name="Andersson A.F."/>
        </authorList>
    </citation>
    <scope>NUCLEOTIDE SEQUENCE [LARGE SCALE GENOMIC DNA]</scope>
    <source>
        <strain evidence="2">BACL4 MAG-120507-bin80</strain>
    </source>
</reference>
<organism evidence="2 3">
    <name type="scientific">OM182 bacterium BACL3 MAG-120507-bin80</name>
    <dbReference type="NCBI Taxonomy" id="1655577"/>
    <lineage>
        <taxon>Bacteria</taxon>
        <taxon>Pseudomonadati</taxon>
        <taxon>Pseudomonadota</taxon>
        <taxon>Gammaproteobacteria</taxon>
        <taxon>OMG group</taxon>
        <taxon>OM182 clade</taxon>
    </lineage>
</organism>
<dbReference type="InterPro" id="IPR004183">
    <property type="entry name" value="Xdiol_dOase_suB"/>
</dbReference>
<feature type="domain" description="Extradiol ring-cleavage dioxygenase class III enzyme subunit B" evidence="1">
    <location>
        <begin position="20"/>
        <end position="196"/>
    </location>
</feature>
<accession>A0A0R2S4Y2</accession>
<gene>
    <name evidence="2" type="ORF">ABR69_08140</name>
</gene>
<evidence type="ECO:0000313" key="3">
    <source>
        <dbReference type="Proteomes" id="UP000051934"/>
    </source>
</evidence>
<dbReference type="EMBL" id="LIBB01000439">
    <property type="protein sequence ID" value="KRO69897.1"/>
    <property type="molecule type" value="Genomic_DNA"/>
</dbReference>
<dbReference type="Proteomes" id="UP000051934">
    <property type="component" value="Unassembled WGS sequence"/>
</dbReference>
<evidence type="ECO:0000313" key="2">
    <source>
        <dbReference type="EMBL" id="KRO69897.1"/>
    </source>
</evidence>
<name>A0A0R2S4Y2_9GAMM</name>
<dbReference type="GO" id="GO:0008198">
    <property type="term" value="F:ferrous iron binding"/>
    <property type="evidence" value="ECO:0007669"/>
    <property type="project" value="InterPro"/>
</dbReference>
<dbReference type="GO" id="GO:0016702">
    <property type="term" value="F:oxidoreductase activity, acting on single donors with incorporation of molecular oxygen, incorporation of two atoms of oxygen"/>
    <property type="evidence" value="ECO:0007669"/>
    <property type="project" value="UniProtKB-ARBA"/>
</dbReference>
<sequence length="218" mass="24212">MDAGAHYKGTYLSDEMPWYLHGQQYDYRGAPELARLCAEIAEQEGVIAKAIDEPSMARHYATVNIANALVKDELLMSVGSCQTAATENYLEMGEVIGKAIRASGRSVVLLASGALSHKFRNINAIPPHPRIYHPDNISSAHNRESDYRAIELLSQGHHREIIENFDQQYRQLPWEAWGAHYLQMIGAMGGVNCTAKGTALSAYENAHGTGNIHMWFDI</sequence>
<dbReference type="Pfam" id="PF02900">
    <property type="entry name" value="LigB"/>
    <property type="match status" value="1"/>
</dbReference>
<dbReference type="Gene3D" id="3.40.830.10">
    <property type="entry name" value="LigB-like"/>
    <property type="match status" value="1"/>
</dbReference>
<evidence type="ECO:0000259" key="1">
    <source>
        <dbReference type="Pfam" id="PF02900"/>
    </source>
</evidence>
<dbReference type="AlphaFoldDB" id="A0A0R2S4Y2"/>